<dbReference type="InterPro" id="IPR039889">
    <property type="entry name" value="CCD33"/>
</dbReference>
<proteinExistence type="predicted"/>
<keyword evidence="1" id="KW-0175">Coiled coil</keyword>
<evidence type="ECO:0000313" key="3">
    <source>
        <dbReference type="Proteomes" id="UP000694580"/>
    </source>
</evidence>
<dbReference type="RefSeq" id="XP_028814765.1">
    <property type="nucleotide sequence ID" value="XM_028958932.1"/>
</dbReference>
<reference evidence="2" key="2">
    <citation type="submission" date="2025-08" db="UniProtKB">
        <authorList>
            <consortium name="Ensembl"/>
        </authorList>
    </citation>
    <scope>IDENTIFICATION</scope>
</reference>
<dbReference type="GeneTree" id="ENSGT00390000017366"/>
<evidence type="ECO:0000313" key="2">
    <source>
        <dbReference type="Ensembl" id="ENSDCDP00010043315.1"/>
    </source>
</evidence>
<dbReference type="Proteomes" id="UP000694580">
    <property type="component" value="Chromosome 17"/>
</dbReference>
<gene>
    <name evidence="2" type="primary">CCDC33</name>
</gene>
<organism evidence="2 3">
    <name type="scientific">Denticeps clupeoides</name>
    <name type="common">denticle herring</name>
    <dbReference type="NCBI Taxonomy" id="299321"/>
    <lineage>
        <taxon>Eukaryota</taxon>
        <taxon>Metazoa</taxon>
        <taxon>Chordata</taxon>
        <taxon>Craniata</taxon>
        <taxon>Vertebrata</taxon>
        <taxon>Euteleostomi</taxon>
        <taxon>Actinopterygii</taxon>
        <taxon>Neopterygii</taxon>
        <taxon>Teleostei</taxon>
        <taxon>Clupei</taxon>
        <taxon>Clupeiformes</taxon>
        <taxon>Denticipitoidei</taxon>
        <taxon>Denticipitidae</taxon>
        <taxon>Denticeps</taxon>
    </lineage>
</organism>
<feature type="coiled-coil region" evidence="1">
    <location>
        <begin position="244"/>
        <end position="312"/>
    </location>
</feature>
<dbReference type="PANTHER" id="PTHR21623:SF2">
    <property type="entry name" value="COILED-COIL DOMAIN-CONTAINING PROTEIN 33"/>
    <property type="match status" value="1"/>
</dbReference>
<feature type="coiled-coil region" evidence="1">
    <location>
        <begin position="162"/>
        <end position="210"/>
    </location>
</feature>
<reference evidence="2" key="3">
    <citation type="submission" date="2025-09" db="UniProtKB">
        <authorList>
            <consortium name="Ensembl"/>
        </authorList>
    </citation>
    <scope>IDENTIFICATION</scope>
</reference>
<evidence type="ECO:0000256" key="1">
    <source>
        <dbReference type="SAM" id="Coils"/>
    </source>
</evidence>
<protein>
    <submittedName>
        <fullName evidence="2">Uncharacterized protein</fullName>
    </submittedName>
</protein>
<dbReference type="Ensembl" id="ENSDCDT00010053374.1">
    <property type="protein sequence ID" value="ENSDCDP00010043315.1"/>
    <property type="gene ID" value="ENSDCDG00010027066.1"/>
</dbReference>
<accession>A0AAY4DCI1</accession>
<sequence>MLQHYRPHKRALQRETFGLPSFDALAQILPEYQHFFKTGGTQNKLPSAPAPAEDAGTREVIEHQTKELENYRTAMTKMADDIIDLRTQMVALESENSQLCSELSQHQDLRRTLLDETDIDVMTKTEIVDRIVALKDKLASETTKTVTQKDKIHQLQNELIRKMDGEKELLQLTQAHQQLQAELQSHLGRMASLEVTLLQQEKVIEKMEKVLNMNLMDRNKHYGDRRKMNKKHKDKVDGVKREIESALAVENSRLREELERMRQQPPQVIVQPSIQAPESYPVKEKLHILAQLQRAESRIRMLEAQLEENSRCWGKEKQSMLTRLSEHDYGFAQTSTMILHDLPQKDIQI</sequence>
<keyword evidence="3" id="KW-1185">Reference proteome</keyword>
<name>A0AAY4DCI1_9TELE</name>
<dbReference type="GeneID" id="114767295"/>
<dbReference type="AlphaFoldDB" id="A0AAY4DCI1"/>
<dbReference type="PANTHER" id="PTHR21623">
    <property type="entry name" value="SPERIOLIN-BINDING FACTOR"/>
    <property type="match status" value="1"/>
</dbReference>
<reference evidence="2 3" key="1">
    <citation type="submission" date="2020-06" db="EMBL/GenBank/DDBJ databases">
        <authorList>
            <consortium name="Wellcome Sanger Institute Data Sharing"/>
        </authorList>
    </citation>
    <scope>NUCLEOTIDE SEQUENCE [LARGE SCALE GENOMIC DNA]</scope>
</reference>
<dbReference type="GO" id="GO:0005777">
    <property type="term" value="C:peroxisome"/>
    <property type="evidence" value="ECO:0007669"/>
    <property type="project" value="TreeGrafter"/>
</dbReference>